<dbReference type="AlphaFoldDB" id="A0A285NCZ5"/>
<organism evidence="3 4">
    <name type="scientific">Cohaesibacter gelatinilyticus</name>
    <dbReference type="NCBI Taxonomy" id="372072"/>
    <lineage>
        <taxon>Bacteria</taxon>
        <taxon>Pseudomonadati</taxon>
        <taxon>Pseudomonadota</taxon>
        <taxon>Alphaproteobacteria</taxon>
        <taxon>Hyphomicrobiales</taxon>
        <taxon>Cohaesibacteraceae</taxon>
    </lineage>
</organism>
<accession>A0A285NCZ5</accession>
<keyword evidence="1" id="KW-0812">Transmembrane</keyword>
<dbReference type="InterPro" id="IPR021994">
    <property type="entry name" value="DUF3592"/>
</dbReference>
<feature type="domain" description="DUF3592" evidence="2">
    <location>
        <begin position="63"/>
        <end position="148"/>
    </location>
</feature>
<dbReference type="Proteomes" id="UP000219439">
    <property type="component" value="Unassembled WGS sequence"/>
</dbReference>
<dbReference type="RefSeq" id="WP_170955892.1">
    <property type="nucleotide sequence ID" value="NZ_OBEL01000001.1"/>
</dbReference>
<keyword evidence="4" id="KW-1185">Reference proteome</keyword>
<evidence type="ECO:0000313" key="4">
    <source>
        <dbReference type="Proteomes" id="UP000219439"/>
    </source>
</evidence>
<gene>
    <name evidence="3" type="ORF">SAMN06265368_0142</name>
</gene>
<proteinExistence type="predicted"/>
<evidence type="ECO:0000259" key="2">
    <source>
        <dbReference type="Pfam" id="PF12158"/>
    </source>
</evidence>
<keyword evidence="1" id="KW-0472">Membrane</keyword>
<protein>
    <recommendedName>
        <fullName evidence="2">DUF3592 domain-containing protein</fullName>
    </recommendedName>
</protein>
<name>A0A285NCZ5_9HYPH</name>
<reference evidence="3 4" key="1">
    <citation type="submission" date="2017-09" db="EMBL/GenBank/DDBJ databases">
        <authorList>
            <person name="Ehlers B."/>
            <person name="Leendertz F.H."/>
        </authorList>
    </citation>
    <scope>NUCLEOTIDE SEQUENCE [LARGE SCALE GENOMIC DNA]</scope>
    <source>
        <strain evidence="3 4">DSM 18289</strain>
    </source>
</reference>
<dbReference type="EMBL" id="OBEL01000001">
    <property type="protein sequence ID" value="SNZ05531.1"/>
    <property type="molecule type" value="Genomic_DNA"/>
</dbReference>
<dbReference type="Pfam" id="PF12158">
    <property type="entry name" value="DUF3592"/>
    <property type="match status" value="1"/>
</dbReference>
<feature type="transmembrane region" description="Helical" evidence="1">
    <location>
        <begin position="155"/>
        <end position="174"/>
    </location>
</feature>
<sequence>MPTPIPQEETIGQSSMSSSNRFWHFMAIHGVPFGLLLAGAAFLYLGIMLVQDANKAQNWPTIEGTIVSSSISTVKQTKGRKKTFHYPKVIYEFVRDGETLQQDRLSMSDMGYSKMQDAKAILADYPKGSKHPVYVDPNNPSVTILRPGEDSIANFALWFGVGFVVVALFAWWGLPKVANKVRFYTS</sequence>
<evidence type="ECO:0000256" key="1">
    <source>
        <dbReference type="SAM" id="Phobius"/>
    </source>
</evidence>
<evidence type="ECO:0000313" key="3">
    <source>
        <dbReference type="EMBL" id="SNZ05531.1"/>
    </source>
</evidence>
<feature type="transmembrane region" description="Helical" evidence="1">
    <location>
        <begin position="22"/>
        <end position="45"/>
    </location>
</feature>
<keyword evidence="1" id="KW-1133">Transmembrane helix</keyword>